<protein>
    <recommendedName>
        <fullName evidence="7">Rhodopsin domain-containing protein</fullName>
    </recommendedName>
</protein>
<comment type="subcellular location">
    <subcellularLocation>
        <location evidence="1">Membrane</location>
        <topology evidence="1">Multi-pass membrane protein</topology>
    </subcellularLocation>
</comment>
<proteinExistence type="inferred from homology"/>
<comment type="similarity">
    <text evidence="5">Belongs to the SAT4 family.</text>
</comment>
<dbReference type="PANTHER" id="PTHR33048">
    <property type="entry name" value="PTH11-LIKE INTEGRAL MEMBRANE PROTEIN (AFU_ORTHOLOGUE AFUA_5G11245)"/>
    <property type="match status" value="1"/>
</dbReference>
<dbReference type="EMBL" id="JBEFKJ010000031">
    <property type="protein sequence ID" value="KAL2038596.1"/>
    <property type="molecule type" value="Genomic_DNA"/>
</dbReference>
<reference evidence="8 9" key="1">
    <citation type="submission" date="2024-09" db="EMBL/GenBank/DDBJ databases">
        <title>Rethinking Asexuality: The Enigmatic Case of Functional Sexual Genes in Lepraria (Stereocaulaceae).</title>
        <authorList>
            <person name="Doellman M."/>
            <person name="Sun Y."/>
            <person name="Barcenas-Pena A."/>
            <person name="Lumbsch H.T."/>
            <person name="Grewe F."/>
        </authorList>
    </citation>
    <scope>NUCLEOTIDE SEQUENCE [LARGE SCALE GENOMIC DNA]</scope>
    <source>
        <strain evidence="8 9">Mercado 3170</strain>
    </source>
</reference>
<dbReference type="Pfam" id="PF20684">
    <property type="entry name" value="Fung_rhodopsin"/>
    <property type="match status" value="1"/>
</dbReference>
<feature type="transmembrane region" description="Helical" evidence="6">
    <location>
        <begin position="63"/>
        <end position="86"/>
    </location>
</feature>
<evidence type="ECO:0000256" key="5">
    <source>
        <dbReference type="ARBA" id="ARBA00038359"/>
    </source>
</evidence>
<keyword evidence="4 6" id="KW-0472">Membrane</keyword>
<dbReference type="InterPro" id="IPR052337">
    <property type="entry name" value="SAT4-like"/>
</dbReference>
<feature type="transmembrane region" description="Helical" evidence="6">
    <location>
        <begin position="146"/>
        <end position="168"/>
    </location>
</feature>
<evidence type="ECO:0000313" key="8">
    <source>
        <dbReference type="EMBL" id="KAL2038596.1"/>
    </source>
</evidence>
<accession>A0ABR4A0T6</accession>
<evidence type="ECO:0000256" key="6">
    <source>
        <dbReference type="SAM" id="Phobius"/>
    </source>
</evidence>
<dbReference type="Proteomes" id="UP001590950">
    <property type="component" value="Unassembled WGS sequence"/>
</dbReference>
<feature type="transmembrane region" description="Helical" evidence="6">
    <location>
        <begin position="29"/>
        <end position="51"/>
    </location>
</feature>
<dbReference type="PANTHER" id="PTHR33048:SF158">
    <property type="entry name" value="MEMBRANE PROTEIN PTH11-LIKE, PUTATIVE-RELATED"/>
    <property type="match status" value="1"/>
</dbReference>
<evidence type="ECO:0000256" key="2">
    <source>
        <dbReference type="ARBA" id="ARBA00022692"/>
    </source>
</evidence>
<feature type="domain" description="Rhodopsin" evidence="7">
    <location>
        <begin position="18"/>
        <end position="185"/>
    </location>
</feature>
<evidence type="ECO:0000256" key="3">
    <source>
        <dbReference type="ARBA" id="ARBA00022989"/>
    </source>
</evidence>
<keyword evidence="9" id="KW-1185">Reference proteome</keyword>
<gene>
    <name evidence="8" type="ORF">N7G274_008644</name>
</gene>
<organism evidence="8 9">
    <name type="scientific">Stereocaulon virgatum</name>
    <dbReference type="NCBI Taxonomy" id="373712"/>
    <lineage>
        <taxon>Eukaryota</taxon>
        <taxon>Fungi</taxon>
        <taxon>Dikarya</taxon>
        <taxon>Ascomycota</taxon>
        <taxon>Pezizomycotina</taxon>
        <taxon>Lecanoromycetes</taxon>
        <taxon>OSLEUM clade</taxon>
        <taxon>Lecanoromycetidae</taxon>
        <taxon>Lecanorales</taxon>
        <taxon>Lecanorineae</taxon>
        <taxon>Stereocaulaceae</taxon>
        <taxon>Stereocaulon</taxon>
    </lineage>
</organism>
<evidence type="ECO:0000313" key="9">
    <source>
        <dbReference type="Proteomes" id="UP001590950"/>
    </source>
</evidence>
<evidence type="ECO:0000259" key="7">
    <source>
        <dbReference type="Pfam" id="PF20684"/>
    </source>
</evidence>
<evidence type="ECO:0000256" key="4">
    <source>
        <dbReference type="ARBA" id="ARBA00023136"/>
    </source>
</evidence>
<comment type="caution">
    <text evidence="8">The sequence shown here is derived from an EMBL/GenBank/DDBJ whole genome shotgun (WGS) entry which is preliminary data.</text>
</comment>
<keyword evidence="3 6" id="KW-1133">Transmembrane helix</keyword>
<sequence length="187" mass="21448">MTLFISFAGYLGWNIRVLSVQSCSLVIPGYLFGVLSSPTMLFTKITFFIMYLDIFHLMRWLKISAYIGGFVRVLFYGSMTVFYFVLSTPGRHETWFEKLQGRGQHYILAFNIPQSCGGPVIDLYILVLPILGVIRLQMPIRRKVGVILIFMSATMVCLCSLLSIYYRWNLVRATDKQWALDSVLVTT</sequence>
<evidence type="ECO:0000256" key="1">
    <source>
        <dbReference type="ARBA" id="ARBA00004141"/>
    </source>
</evidence>
<dbReference type="InterPro" id="IPR049326">
    <property type="entry name" value="Rhodopsin_dom_fungi"/>
</dbReference>
<keyword evidence="2 6" id="KW-0812">Transmembrane</keyword>
<name>A0ABR4A0T6_9LECA</name>
<feature type="transmembrane region" description="Helical" evidence="6">
    <location>
        <begin position="106"/>
        <end position="134"/>
    </location>
</feature>